<reference evidence="10 11" key="1">
    <citation type="journal article" date="2013" name="Mar. Genomics">
        <title>Expression of sulfatases in Rhodopirellula baltica and the diversity of sulfatases in the genus Rhodopirellula.</title>
        <authorList>
            <person name="Wegner C.E."/>
            <person name="Richter-Heitmann T."/>
            <person name="Klindworth A."/>
            <person name="Klockow C."/>
            <person name="Richter M."/>
            <person name="Achstetter T."/>
            <person name="Glockner F.O."/>
            <person name="Harder J."/>
        </authorList>
    </citation>
    <scope>NUCLEOTIDE SEQUENCE [LARGE SCALE GENOMIC DNA]</scope>
    <source>
        <strain evidence="10 11">SM41</strain>
    </source>
</reference>
<evidence type="ECO:0000256" key="4">
    <source>
        <dbReference type="ARBA" id="ARBA00022777"/>
    </source>
</evidence>
<evidence type="ECO:0000256" key="6">
    <source>
        <dbReference type="ARBA" id="ARBA00023157"/>
    </source>
</evidence>
<dbReference type="GO" id="GO:0005829">
    <property type="term" value="C:cytosol"/>
    <property type="evidence" value="ECO:0007669"/>
    <property type="project" value="TreeGrafter"/>
</dbReference>
<dbReference type="Proteomes" id="UP000011885">
    <property type="component" value="Unassembled WGS sequence"/>
</dbReference>
<comment type="similarity">
    <text evidence="1">Belongs to the FGGY kinase family.</text>
</comment>
<dbReference type="CDD" id="cd07771">
    <property type="entry name" value="ASKHA_NBD_FGGY_RhaB-like"/>
    <property type="match status" value="1"/>
</dbReference>
<dbReference type="Pfam" id="PF00370">
    <property type="entry name" value="FGGY_N"/>
    <property type="match status" value="1"/>
</dbReference>
<dbReference type="GO" id="GO:0004370">
    <property type="term" value="F:glycerol kinase activity"/>
    <property type="evidence" value="ECO:0007669"/>
    <property type="project" value="TreeGrafter"/>
</dbReference>
<keyword evidence="4 10" id="KW-0418">Kinase</keyword>
<organism evidence="10 11">
    <name type="scientific">Rhodopirellula sallentina SM41</name>
    <dbReference type="NCBI Taxonomy" id="1263870"/>
    <lineage>
        <taxon>Bacteria</taxon>
        <taxon>Pseudomonadati</taxon>
        <taxon>Planctomycetota</taxon>
        <taxon>Planctomycetia</taxon>
        <taxon>Pirellulales</taxon>
        <taxon>Pirellulaceae</taxon>
        <taxon>Rhodopirellula</taxon>
    </lineage>
</organism>
<dbReference type="Gene3D" id="3.30.420.40">
    <property type="match status" value="2"/>
</dbReference>
<dbReference type="PANTHER" id="PTHR10196">
    <property type="entry name" value="SUGAR KINASE"/>
    <property type="match status" value="1"/>
</dbReference>
<dbReference type="InterPro" id="IPR018485">
    <property type="entry name" value="FGGY_C"/>
</dbReference>
<dbReference type="InterPro" id="IPR043129">
    <property type="entry name" value="ATPase_NBD"/>
</dbReference>
<sequence>MKNRYYVACDLGAESGRVMLGSVSDGKLVLEEVHRFPTGAVRIQGSLRWNILGIFEALKVGLRKIAARGIEVVSLSVDSWGVDYALFNERQPLLALPYQYRDARTEKRYTHALETIGREKIFSETGIQFMSINTLYHLIADVEENSDLLSIADQFLTIADYVNYLFSGVARVEVSLASTTQIYNPTKKTWSDELIRHFNLPQRLFPPIVSSGTILGPITAELSSENNLRDVEVVATCSHDTGAAVAAVPAGADDDWAYLSSGTWSLIGVELPEPKIDDDVLQGNYTNEAGFGGTTRFLKNIVGLWLLQESRRSWQRAGQEYDYAELNAMAESAEPFRSLIDPDDARFLSPEDMPEAIASFCRDTGQPEPQSPSEFARCILESLALLYRETLDTIERLTGRTIRRLHIVGGGSQSTLLNQFAANATGRKVLAGPVEATAIGNVLIQAYAMKDLDSLAAIRELVGKSFTIDEFQPDEPQRWSDAQQRFATLRSR</sequence>
<evidence type="ECO:0000256" key="5">
    <source>
        <dbReference type="ARBA" id="ARBA00022840"/>
    </source>
</evidence>
<dbReference type="InterPro" id="IPR018484">
    <property type="entry name" value="FGGY_N"/>
</dbReference>
<dbReference type="OrthoDB" id="9761504at2"/>
<accession>M5U3W3</accession>
<evidence type="ECO:0000259" key="8">
    <source>
        <dbReference type="Pfam" id="PF00370"/>
    </source>
</evidence>
<dbReference type="RefSeq" id="WP_008678540.1">
    <property type="nucleotide sequence ID" value="NZ_ANOH01000183.1"/>
</dbReference>
<evidence type="ECO:0000256" key="3">
    <source>
        <dbReference type="ARBA" id="ARBA00022741"/>
    </source>
</evidence>
<dbReference type="SUPFAM" id="SSF53067">
    <property type="entry name" value="Actin-like ATPase domain"/>
    <property type="match status" value="2"/>
</dbReference>
<dbReference type="GO" id="GO:0005524">
    <property type="term" value="F:ATP binding"/>
    <property type="evidence" value="ECO:0007669"/>
    <property type="project" value="UniProtKB-KW"/>
</dbReference>
<dbReference type="AlphaFoldDB" id="M5U3W3"/>
<dbReference type="GO" id="GO:0006071">
    <property type="term" value="P:glycerol metabolic process"/>
    <property type="evidence" value="ECO:0007669"/>
    <property type="project" value="TreeGrafter"/>
</dbReference>
<evidence type="ECO:0000259" key="9">
    <source>
        <dbReference type="Pfam" id="PF02782"/>
    </source>
</evidence>
<dbReference type="PANTHER" id="PTHR10196:SF93">
    <property type="entry name" value="L-RHAMNULOKINASE"/>
    <property type="match status" value="1"/>
</dbReference>
<dbReference type="InterPro" id="IPR013449">
    <property type="entry name" value="Rhamnulokinase"/>
</dbReference>
<keyword evidence="5" id="KW-0067">ATP-binding</keyword>
<protein>
    <submittedName>
        <fullName evidence="10">Rhamnulokinase</fullName>
    </submittedName>
</protein>
<keyword evidence="2" id="KW-0808">Transferase</keyword>
<proteinExistence type="inferred from homology"/>
<evidence type="ECO:0000256" key="7">
    <source>
        <dbReference type="ARBA" id="ARBA00023308"/>
    </source>
</evidence>
<feature type="domain" description="Carbohydrate kinase FGGY N-terminal" evidence="8">
    <location>
        <begin position="5"/>
        <end position="245"/>
    </location>
</feature>
<evidence type="ECO:0000256" key="1">
    <source>
        <dbReference type="ARBA" id="ARBA00009156"/>
    </source>
</evidence>
<evidence type="ECO:0000256" key="2">
    <source>
        <dbReference type="ARBA" id="ARBA00022679"/>
    </source>
</evidence>
<dbReference type="PATRIC" id="fig|1263870.3.peg.2762"/>
<evidence type="ECO:0000313" key="10">
    <source>
        <dbReference type="EMBL" id="EMI55959.1"/>
    </source>
</evidence>
<dbReference type="GO" id="GO:0019301">
    <property type="term" value="P:rhamnose catabolic process"/>
    <property type="evidence" value="ECO:0007669"/>
    <property type="project" value="InterPro"/>
</dbReference>
<dbReference type="EMBL" id="ANOH01000183">
    <property type="protein sequence ID" value="EMI55959.1"/>
    <property type="molecule type" value="Genomic_DNA"/>
</dbReference>
<comment type="caution">
    <text evidence="10">The sequence shown here is derived from an EMBL/GenBank/DDBJ whole genome shotgun (WGS) entry which is preliminary data.</text>
</comment>
<keyword evidence="7" id="KW-0684">Rhamnose metabolism</keyword>
<dbReference type="GO" id="GO:0008993">
    <property type="term" value="F:rhamnulokinase activity"/>
    <property type="evidence" value="ECO:0007669"/>
    <property type="project" value="InterPro"/>
</dbReference>
<keyword evidence="11" id="KW-1185">Reference proteome</keyword>
<feature type="domain" description="Carbohydrate kinase FGGY C-terminal" evidence="9">
    <location>
        <begin position="257"/>
        <end position="449"/>
    </location>
</feature>
<evidence type="ECO:0000313" key="11">
    <source>
        <dbReference type="Proteomes" id="UP000011885"/>
    </source>
</evidence>
<gene>
    <name evidence="10" type="ORF">RSSM_02596</name>
</gene>
<dbReference type="Pfam" id="PF02782">
    <property type="entry name" value="FGGY_C"/>
    <property type="match status" value="1"/>
</dbReference>
<keyword evidence="3" id="KW-0547">Nucleotide-binding</keyword>
<keyword evidence="6" id="KW-1015">Disulfide bond</keyword>
<name>M5U3W3_9BACT</name>